<dbReference type="Pfam" id="PF07729">
    <property type="entry name" value="FCD"/>
    <property type="match status" value="1"/>
</dbReference>
<keyword evidence="1" id="KW-0805">Transcription regulation</keyword>
<dbReference type="PANTHER" id="PTHR43537:SF24">
    <property type="entry name" value="GLUCONATE OPERON TRANSCRIPTIONAL REPRESSOR"/>
    <property type="match status" value="1"/>
</dbReference>
<comment type="caution">
    <text evidence="5">The sequence shown here is derived from an EMBL/GenBank/DDBJ whole genome shotgun (WGS) entry which is preliminary data.</text>
</comment>
<keyword evidence="6" id="KW-1185">Reference proteome</keyword>
<dbReference type="PROSITE" id="PS50949">
    <property type="entry name" value="HTH_GNTR"/>
    <property type="match status" value="1"/>
</dbReference>
<dbReference type="Gene3D" id="1.20.120.530">
    <property type="entry name" value="GntR ligand-binding domain-like"/>
    <property type="match status" value="1"/>
</dbReference>
<keyword evidence="2" id="KW-0238">DNA-binding</keyword>
<dbReference type="Pfam" id="PF00392">
    <property type="entry name" value="GntR"/>
    <property type="match status" value="1"/>
</dbReference>
<accession>A0ABN2VY74</accession>
<name>A0ABN2VY74_9ACTN</name>
<evidence type="ECO:0000256" key="3">
    <source>
        <dbReference type="ARBA" id="ARBA00023163"/>
    </source>
</evidence>
<dbReference type="PANTHER" id="PTHR43537">
    <property type="entry name" value="TRANSCRIPTIONAL REGULATOR, GNTR FAMILY"/>
    <property type="match status" value="1"/>
</dbReference>
<proteinExistence type="predicted"/>
<evidence type="ECO:0000259" key="4">
    <source>
        <dbReference type="PROSITE" id="PS50949"/>
    </source>
</evidence>
<organism evidence="5 6">
    <name type="scientific">Aeromicrobium halocynthiae</name>
    <dbReference type="NCBI Taxonomy" id="560557"/>
    <lineage>
        <taxon>Bacteria</taxon>
        <taxon>Bacillati</taxon>
        <taxon>Actinomycetota</taxon>
        <taxon>Actinomycetes</taxon>
        <taxon>Propionibacteriales</taxon>
        <taxon>Nocardioidaceae</taxon>
        <taxon>Aeromicrobium</taxon>
    </lineage>
</organism>
<dbReference type="SUPFAM" id="SSF48008">
    <property type="entry name" value="GntR ligand-binding domain-like"/>
    <property type="match status" value="1"/>
</dbReference>
<dbReference type="SMART" id="SM00895">
    <property type="entry name" value="FCD"/>
    <property type="match status" value="1"/>
</dbReference>
<gene>
    <name evidence="5" type="ORF">GCM10009821_12500</name>
</gene>
<sequence length="234" mass="25046">MCPAQSSSHPSAADRVFTVVRDAILTGSLAAGSRHSVYRLAAEHDVSRTPVREAVLRLADAGLVSIERNRGFVVRSITAADVREVFELRLLLEVPAAAWAAAHLDASLAEELRGALSDLREAAASGSLERFEGCDRALHAIIDGAPGNDRLAREVGQLRSSVRARGAVTVDRSRTVTDVLEDHEPIVAAILAQDPDAAAEAMRTHLVRTAALLIGQLSDDPTDVRLWPEDVEPS</sequence>
<evidence type="ECO:0000313" key="6">
    <source>
        <dbReference type="Proteomes" id="UP001501480"/>
    </source>
</evidence>
<evidence type="ECO:0000256" key="1">
    <source>
        <dbReference type="ARBA" id="ARBA00023015"/>
    </source>
</evidence>
<reference evidence="5 6" key="1">
    <citation type="journal article" date="2019" name="Int. J. Syst. Evol. Microbiol.">
        <title>The Global Catalogue of Microorganisms (GCM) 10K type strain sequencing project: providing services to taxonomists for standard genome sequencing and annotation.</title>
        <authorList>
            <consortium name="The Broad Institute Genomics Platform"/>
            <consortium name="The Broad Institute Genome Sequencing Center for Infectious Disease"/>
            <person name="Wu L."/>
            <person name="Ma J."/>
        </authorList>
    </citation>
    <scope>NUCLEOTIDE SEQUENCE [LARGE SCALE GENOMIC DNA]</scope>
    <source>
        <strain evidence="5 6">JCM 15749</strain>
    </source>
</reference>
<dbReference type="SMART" id="SM00345">
    <property type="entry name" value="HTH_GNTR"/>
    <property type="match status" value="1"/>
</dbReference>
<dbReference type="EMBL" id="BAAAPY010000003">
    <property type="protein sequence ID" value="GAA2075038.1"/>
    <property type="molecule type" value="Genomic_DNA"/>
</dbReference>
<dbReference type="InterPro" id="IPR008920">
    <property type="entry name" value="TF_FadR/GntR_C"/>
</dbReference>
<evidence type="ECO:0000256" key="2">
    <source>
        <dbReference type="ARBA" id="ARBA00023125"/>
    </source>
</evidence>
<dbReference type="SUPFAM" id="SSF46785">
    <property type="entry name" value="Winged helix' DNA-binding domain"/>
    <property type="match status" value="1"/>
</dbReference>
<dbReference type="InterPro" id="IPR036390">
    <property type="entry name" value="WH_DNA-bd_sf"/>
</dbReference>
<keyword evidence="3" id="KW-0804">Transcription</keyword>
<evidence type="ECO:0000313" key="5">
    <source>
        <dbReference type="EMBL" id="GAA2075038.1"/>
    </source>
</evidence>
<dbReference type="Gene3D" id="1.10.10.10">
    <property type="entry name" value="Winged helix-like DNA-binding domain superfamily/Winged helix DNA-binding domain"/>
    <property type="match status" value="1"/>
</dbReference>
<dbReference type="InterPro" id="IPR036388">
    <property type="entry name" value="WH-like_DNA-bd_sf"/>
</dbReference>
<dbReference type="RefSeq" id="WP_344326016.1">
    <property type="nucleotide sequence ID" value="NZ_BAAAPY010000003.1"/>
</dbReference>
<dbReference type="InterPro" id="IPR000524">
    <property type="entry name" value="Tscrpt_reg_HTH_GntR"/>
</dbReference>
<dbReference type="Proteomes" id="UP001501480">
    <property type="component" value="Unassembled WGS sequence"/>
</dbReference>
<protein>
    <submittedName>
        <fullName evidence="5">GntR family transcriptional regulator</fullName>
    </submittedName>
</protein>
<dbReference type="InterPro" id="IPR011711">
    <property type="entry name" value="GntR_C"/>
</dbReference>
<feature type="domain" description="HTH gntR-type" evidence="4">
    <location>
        <begin position="10"/>
        <end position="77"/>
    </location>
</feature>
<dbReference type="CDD" id="cd07377">
    <property type="entry name" value="WHTH_GntR"/>
    <property type="match status" value="1"/>
</dbReference>